<evidence type="ECO:0000256" key="3">
    <source>
        <dbReference type="ARBA" id="ARBA00022490"/>
    </source>
</evidence>
<reference evidence="6 7" key="1">
    <citation type="submission" date="2019-04" db="EMBL/GenBank/DDBJ databases">
        <title>Thalassotalea guangxiensis sp. nov., isolated from sediment of the coastal wetland.</title>
        <authorList>
            <person name="Zheng S."/>
            <person name="Zhang D."/>
        </authorList>
    </citation>
    <scope>NUCLEOTIDE SEQUENCE [LARGE SCALE GENOMIC DNA]</scope>
    <source>
        <strain evidence="6 7">ZS-4</strain>
    </source>
</reference>
<evidence type="ECO:0000259" key="5">
    <source>
        <dbReference type="Pfam" id="PF00582"/>
    </source>
</evidence>
<evidence type="ECO:0000313" key="7">
    <source>
        <dbReference type="Proteomes" id="UP000307999"/>
    </source>
</evidence>
<comment type="caution">
    <text evidence="6">The sequence shown here is derived from an EMBL/GenBank/DDBJ whole genome shotgun (WGS) entry which is preliminary data.</text>
</comment>
<name>A0A4U1B2Q2_9GAMM</name>
<organism evidence="6 7">
    <name type="scientific">Thalassotalea mangrovi</name>
    <dbReference type="NCBI Taxonomy" id="2572245"/>
    <lineage>
        <taxon>Bacteria</taxon>
        <taxon>Pseudomonadati</taxon>
        <taxon>Pseudomonadota</taxon>
        <taxon>Gammaproteobacteria</taxon>
        <taxon>Alteromonadales</taxon>
        <taxon>Colwelliaceae</taxon>
        <taxon>Thalassotalea</taxon>
    </lineage>
</organism>
<dbReference type="Gene3D" id="3.40.50.12370">
    <property type="match status" value="1"/>
</dbReference>
<evidence type="ECO:0000256" key="1">
    <source>
        <dbReference type="ARBA" id="ARBA00004496"/>
    </source>
</evidence>
<comment type="subcellular location">
    <subcellularLocation>
        <location evidence="1">Cytoplasm</location>
    </subcellularLocation>
</comment>
<dbReference type="CDD" id="cd00293">
    <property type="entry name" value="USP-like"/>
    <property type="match status" value="1"/>
</dbReference>
<dbReference type="AlphaFoldDB" id="A0A4U1B2Q2"/>
<sequence>MSCNNKDNSLVWLPSKLLFIYSKENDNRQALTEALNMAKNAQASLTIVTVLESILNTEALMSTDLEDSELYQSMMASHRELLTSVSEFTEDVKIDHKLLLGMPFIEVIKEARAGNYDLVVKAADNEGLLNRVFGSADMRLMRKCPIPVWLVQQDFAQDMDRQKPKIVLATVDASENYPDQELQTRQDLNLKVIEIAVSIALAEGAELHLLSVWHAEYESGMRGPLVGMAEQDVDKYVDDLKHQHDESLNRMLAHAYKLLGEDVEQYIKPKVISLKGAPRKKIAEYARHIDASLVVMGTVARTGIAGFIMGNTAENILLQLHQSVIAIKPSGFVSPVA</sequence>
<dbReference type="PANTHER" id="PTHR47892">
    <property type="entry name" value="UNIVERSAL STRESS PROTEIN E"/>
    <property type="match status" value="1"/>
</dbReference>
<dbReference type="GO" id="GO:0005737">
    <property type="term" value="C:cytoplasm"/>
    <property type="evidence" value="ECO:0007669"/>
    <property type="project" value="UniProtKB-SubCell"/>
</dbReference>
<evidence type="ECO:0000256" key="2">
    <source>
        <dbReference type="ARBA" id="ARBA00008791"/>
    </source>
</evidence>
<feature type="domain" description="UspA" evidence="5">
    <location>
        <begin position="190"/>
        <end position="328"/>
    </location>
</feature>
<evidence type="ECO:0000256" key="4">
    <source>
        <dbReference type="ARBA" id="ARBA00037131"/>
    </source>
</evidence>
<dbReference type="OrthoDB" id="239260at2"/>
<gene>
    <name evidence="6" type="ORF">E8M12_14195</name>
</gene>
<dbReference type="Proteomes" id="UP000307999">
    <property type="component" value="Unassembled WGS sequence"/>
</dbReference>
<proteinExistence type="inferred from homology"/>
<evidence type="ECO:0000313" key="6">
    <source>
        <dbReference type="EMBL" id="TKB43769.1"/>
    </source>
</evidence>
<keyword evidence="3" id="KW-0963">Cytoplasm</keyword>
<dbReference type="Pfam" id="PF00582">
    <property type="entry name" value="Usp"/>
    <property type="match status" value="2"/>
</dbReference>
<feature type="domain" description="UspA" evidence="5">
    <location>
        <begin position="19"/>
        <end position="151"/>
    </location>
</feature>
<dbReference type="PANTHER" id="PTHR47892:SF1">
    <property type="entry name" value="UNIVERSAL STRESS PROTEIN E"/>
    <property type="match status" value="1"/>
</dbReference>
<dbReference type="EMBL" id="SWDB01000034">
    <property type="protein sequence ID" value="TKB43769.1"/>
    <property type="molecule type" value="Genomic_DNA"/>
</dbReference>
<dbReference type="InterPro" id="IPR006016">
    <property type="entry name" value="UspA"/>
</dbReference>
<accession>A0A4U1B2Q2</accession>
<comment type="function">
    <text evidence="4">Required for resistance to DNA-damaging agents.</text>
</comment>
<keyword evidence="7" id="KW-1185">Reference proteome</keyword>
<comment type="similarity">
    <text evidence="2">Belongs to the universal stress protein A family.</text>
</comment>
<protein>
    <submittedName>
        <fullName evidence="6">Universal stress protein, UspA</fullName>
    </submittedName>
</protein>
<dbReference type="SUPFAM" id="SSF52402">
    <property type="entry name" value="Adenine nucleotide alpha hydrolases-like"/>
    <property type="match status" value="2"/>
</dbReference>